<evidence type="ECO:0000313" key="1">
    <source>
        <dbReference type="EMBL" id="PZX43657.1"/>
    </source>
</evidence>
<dbReference type="EMBL" id="QKZR01000001">
    <property type="protein sequence ID" value="PZX43657.1"/>
    <property type="molecule type" value="Genomic_DNA"/>
</dbReference>
<comment type="caution">
    <text evidence="1">The sequence shown here is derived from an EMBL/GenBank/DDBJ whole genome shotgun (WGS) entry which is preliminary data.</text>
</comment>
<gene>
    <name evidence="1" type="ORF">LX97_00659</name>
</gene>
<dbReference type="Pfam" id="PF14255">
    <property type="entry name" value="Zn_ribbon_21"/>
    <property type="match status" value="1"/>
</dbReference>
<reference evidence="1 2" key="1">
    <citation type="submission" date="2018-06" db="EMBL/GenBank/DDBJ databases">
        <title>Genomic Encyclopedia of Archaeal and Bacterial Type Strains, Phase II (KMG-II): from individual species to whole genera.</title>
        <authorList>
            <person name="Goeker M."/>
        </authorList>
    </citation>
    <scope>NUCLEOTIDE SEQUENCE [LARGE SCALE GENOMIC DNA]</scope>
    <source>
        <strain evidence="1 2">DSM 17205</strain>
    </source>
</reference>
<dbReference type="Proteomes" id="UP000248584">
    <property type="component" value="Unassembled WGS sequence"/>
</dbReference>
<keyword evidence="2" id="KW-1185">Reference proteome</keyword>
<organism evidence="1 2">
    <name type="scientific">Nonlabens dokdonensis</name>
    <dbReference type="NCBI Taxonomy" id="328515"/>
    <lineage>
        <taxon>Bacteria</taxon>
        <taxon>Pseudomonadati</taxon>
        <taxon>Bacteroidota</taxon>
        <taxon>Flavobacteriia</taxon>
        <taxon>Flavobacteriales</taxon>
        <taxon>Flavobacteriaceae</taxon>
        <taxon>Nonlabens</taxon>
    </lineage>
</organism>
<name>A0ABX5Q0S7_9FLAO</name>
<protein>
    <submittedName>
        <fullName evidence="1">Cysteine-rich CPXCG</fullName>
    </submittedName>
</protein>
<proteinExistence type="predicted"/>
<accession>A0ABX5Q0S7</accession>
<evidence type="ECO:0000313" key="2">
    <source>
        <dbReference type="Proteomes" id="UP000248584"/>
    </source>
</evidence>
<sequence>MLLDPAYSQTYVEDCEVCCNPIEIQVAFEEGELTSFEARELGQ</sequence>
<dbReference type="InterPro" id="IPR025990">
    <property type="entry name" value="zinc_ribbon_bacterial"/>
</dbReference>